<sequence>MHSSDRLPIRQGTPSQPPPLKRHHSAHYYAHRVRESLTTRVSKTLCVIFLSLLLIVGIIMFILWLSLRPHRPRFHIHEFSIPGLAQATGFENAELNFNVTARNPNQHIGIYYNSTEAFVYYKDQRVGATPLAEPFYQEPKNTTILAATLSGATLTVNSQRWKEFMNDRAQGRVAFRLEIVSSIRFKVSTWWESKHHRMHANCDAIVGQDGLLLATSTNKRCTMYFT</sequence>
<keyword evidence="2" id="KW-1185">Reference proteome</keyword>
<protein>
    <submittedName>
        <fullName evidence="1">Uncharacterized protein</fullName>
    </submittedName>
</protein>
<evidence type="ECO:0000313" key="2">
    <source>
        <dbReference type="Proteomes" id="UP001164250"/>
    </source>
</evidence>
<organism evidence="1 2">
    <name type="scientific">Pistacia atlantica</name>
    <dbReference type="NCBI Taxonomy" id="434234"/>
    <lineage>
        <taxon>Eukaryota</taxon>
        <taxon>Viridiplantae</taxon>
        <taxon>Streptophyta</taxon>
        <taxon>Embryophyta</taxon>
        <taxon>Tracheophyta</taxon>
        <taxon>Spermatophyta</taxon>
        <taxon>Magnoliopsida</taxon>
        <taxon>eudicotyledons</taxon>
        <taxon>Gunneridae</taxon>
        <taxon>Pentapetalae</taxon>
        <taxon>rosids</taxon>
        <taxon>malvids</taxon>
        <taxon>Sapindales</taxon>
        <taxon>Anacardiaceae</taxon>
        <taxon>Pistacia</taxon>
    </lineage>
</organism>
<reference evidence="2" key="1">
    <citation type="journal article" date="2023" name="G3 (Bethesda)">
        <title>Genome assembly and association tests identify interacting loci associated with vigor, precocity, and sex in interspecific pistachio rootstocks.</title>
        <authorList>
            <person name="Palmer W."/>
            <person name="Jacygrad E."/>
            <person name="Sagayaradj S."/>
            <person name="Cavanaugh K."/>
            <person name="Han R."/>
            <person name="Bertier L."/>
            <person name="Beede B."/>
            <person name="Kafkas S."/>
            <person name="Golino D."/>
            <person name="Preece J."/>
            <person name="Michelmore R."/>
        </authorList>
    </citation>
    <scope>NUCLEOTIDE SEQUENCE [LARGE SCALE GENOMIC DNA]</scope>
</reference>
<gene>
    <name evidence="1" type="ORF">Patl1_11041</name>
</gene>
<dbReference type="Proteomes" id="UP001164250">
    <property type="component" value="Chromosome 12"/>
</dbReference>
<name>A0ACC1A149_9ROSI</name>
<accession>A0ACC1A149</accession>
<comment type="caution">
    <text evidence="1">The sequence shown here is derived from an EMBL/GenBank/DDBJ whole genome shotgun (WGS) entry which is preliminary data.</text>
</comment>
<evidence type="ECO:0000313" key="1">
    <source>
        <dbReference type="EMBL" id="KAJ0080988.1"/>
    </source>
</evidence>
<proteinExistence type="predicted"/>
<dbReference type="EMBL" id="CM047908">
    <property type="protein sequence ID" value="KAJ0080988.1"/>
    <property type="molecule type" value="Genomic_DNA"/>
</dbReference>